<dbReference type="EMBL" id="JBHRZV010000025">
    <property type="protein sequence ID" value="MFC3927638.1"/>
    <property type="molecule type" value="Genomic_DNA"/>
</dbReference>
<evidence type="ECO:0000313" key="3">
    <source>
        <dbReference type="Proteomes" id="UP001595807"/>
    </source>
</evidence>
<proteinExistence type="predicted"/>
<dbReference type="RefSeq" id="WP_380425454.1">
    <property type="nucleotide sequence ID" value="NZ_JBHRZV010000025.1"/>
</dbReference>
<dbReference type="Pfam" id="PF01418">
    <property type="entry name" value="HTH_6"/>
    <property type="match status" value="1"/>
</dbReference>
<dbReference type="SUPFAM" id="SSF46689">
    <property type="entry name" value="Homeodomain-like"/>
    <property type="match status" value="1"/>
</dbReference>
<reference evidence="3" key="1">
    <citation type="journal article" date="2019" name="Int. J. Syst. Evol. Microbiol.">
        <title>The Global Catalogue of Microorganisms (GCM) 10K type strain sequencing project: providing services to taxonomists for standard genome sequencing and annotation.</title>
        <authorList>
            <consortium name="The Broad Institute Genomics Platform"/>
            <consortium name="The Broad Institute Genome Sequencing Center for Infectious Disease"/>
            <person name="Wu L."/>
            <person name="Ma J."/>
        </authorList>
    </citation>
    <scope>NUCLEOTIDE SEQUENCE [LARGE SCALE GENOMIC DNA]</scope>
    <source>
        <strain evidence="3">CCUG 67170</strain>
    </source>
</reference>
<dbReference type="InterPro" id="IPR047640">
    <property type="entry name" value="RpiR-like"/>
</dbReference>
<accession>A0ABV8CUW6</accession>
<feature type="domain" description="HTH rpiR-type" evidence="1">
    <location>
        <begin position="1"/>
        <end position="77"/>
    </location>
</feature>
<dbReference type="InterPro" id="IPR009057">
    <property type="entry name" value="Homeodomain-like_sf"/>
</dbReference>
<organism evidence="2 3">
    <name type="scientific">Streptococcus caprae</name>
    <dbReference type="NCBI Taxonomy" id="1640501"/>
    <lineage>
        <taxon>Bacteria</taxon>
        <taxon>Bacillati</taxon>
        <taxon>Bacillota</taxon>
        <taxon>Bacilli</taxon>
        <taxon>Lactobacillales</taxon>
        <taxon>Streptococcaceae</taxon>
        <taxon>Streptococcus</taxon>
    </lineage>
</organism>
<sequence>MTLLQAIQTKIGSLSPAEQKVANYLLSRPDTVETYTITRIAKLAHTSTSAVLRFCQSMGYDGYKDFRFTLLSELKQQHPQNSSQSYSSFLLEYQDMVQSLSSINKRELDSLIEALINPNLNILVGIFFSSLPAKALQFGLEDLSIPSICTEDINHSAHINKLIQEDTTLVYFSLSGTKENFNQALKEVEHHMPANSFLITLNAKSPLSKLFKHTIVLPGKSLNASSIVDLQSIPMLFVEILLNKLHHSSH</sequence>
<gene>
    <name evidence="2" type="ORF">ACFORF_03230</name>
</gene>
<dbReference type="InterPro" id="IPR046348">
    <property type="entry name" value="SIS_dom_sf"/>
</dbReference>
<evidence type="ECO:0000259" key="1">
    <source>
        <dbReference type="PROSITE" id="PS51071"/>
    </source>
</evidence>
<dbReference type="PROSITE" id="PS51071">
    <property type="entry name" value="HTH_RPIR"/>
    <property type="match status" value="1"/>
</dbReference>
<dbReference type="PANTHER" id="PTHR30514">
    <property type="entry name" value="GLUCOKINASE"/>
    <property type="match status" value="1"/>
</dbReference>
<dbReference type="PANTHER" id="PTHR30514:SF1">
    <property type="entry name" value="HTH-TYPE TRANSCRIPTIONAL REGULATOR HEXR-RELATED"/>
    <property type="match status" value="1"/>
</dbReference>
<protein>
    <submittedName>
        <fullName evidence="2">MurR/RpiR family transcriptional regulator</fullName>
    </submittedName>
</protein>
<name>A0ABV8CUW6_9STRE</name>
<keyword evidence="3" id="KW-1185">Reference proteome</keyword>
<dbReference type="SUPFAM" id="SSF53697">
    <property type="entry name" value="SIS domain"/>
    <property type="match status" value="1"/>
</dbReference>
<dbReference type="InterPro" id="IPR036388">
    <property type="entry name" value="WH-like_DNA-bd_sf"/>
</dbReference>
<dbReference type="InterPro" id="IPR000281">
    <property type="entry name" value="HTH_RpiR"/>
</dbReference>
<evidence type="ECO:0000313" key="2">
    <source>
        <dbReference type="EMBL" id="MFC3927638.1"/>
    </source>
</evidence>
<comment type="caution">
    <text evidence="2">The sequence shown here is derived from an EMBL/GenBank/DDBJ whole genome shotgun (WGS) entry which is preliminary data.</text>
</comment>
<dbReference type="Gene3D" id="1.10.10.10">
    <property type="entry name" value="Winged helix-like DNA-binding domain superfamily/Winged helix DNA-binding domain"/>
    <property type="match status" value="1"/>
</dbReference>
<dbReference type="Proteomes" id="UP001595807">
    <property type="component" value="Unassembled WGS sequence"/>
</dbReference>
<dbReference type="Gene3D" id="3.40.50.10490">
    <property type="entry name" value="Glucose-6-phosphate isomerase like protein, domain 1"/>
    <property type="match status" value="1"/>
</dbReference>